<evidence type="ECO:0000313" key="1">
    <source>
        <dbReference type="EMBL" id="PTW61057.1"/>
    </source>
</evidence>
<dbReference type="NCBIfam" id="NF040576">
    <property type="entry name" value="T2SS_GspM_XpsM"/>
    <property type="match status" value="1"/>
</dbReference>
<dbReference type="EMBL" id="QAYG01000003">
    <property type="protein sequence ID" value="PTW61057.1"/>
    <property type="molecule type" value="Genomic_DNA"/>
</dbReference>
<keyword evidence="2" id="KW-1185">Reference proteome</keyword>
<evidence type="ECO:0000313" key="2">
    <source>
        <dbReference type="Proteomes" id="UP000244081"/>
    </source>
</evidence>
<dbReference type="AlphaFoldDB" id="A0A2T5VBE2"/>
<sequence length="189" mass="20825">MNDLVLGMRSFGSRVAAVGLLGLCLWGAGAMVAWPVLERYRQLGSELIDVRAQMGRIDAILSSSNETPTASDSSGQSWRGQSRSIVAAKVQEFLQGQARRHAVSVISISPLERRPFEHFEVLGLRIECEGEIGAVRDLIGAMENAKPFLFITGVDLRRQQIFGTRRPDQKLPLAARMDVYAPFVQEAGR</sequence>
<gene>
    <name evidence="1" type="ORF">C8N35_103239</name>
</gene>
<dbReference type="Pfam" id="PF10741">
    <property type="entry name" value="T2SSM_b"/>
    <property type="match status" value="1"/>
</dbReference>
<dbReference type="Proteomes" id="UP000244081">
    <property type="component" value="Unassembled WGS sequence"/>
</dbReference>
<comment type="caution">
    <text evidence="1">The sequence shown here is derived from an EMBL/GenBank/DDBJ whole genome shotgun (WGS) entry which is preliminary data.</text>
</comment>
<name>A0A2T5VBE2_9HYPH</name>
<organism evidence="1 2">
    <name type="scientific">Breoghania corrubedonensis</name>
    <dbReference type="NCBI Taxonomy" id="665038"/>
    <lineage>
        <taxon>Bacteria</taxon>
        <taxon>Pseudomonadati</taxon>
        <taxon>Pseudomonadota</taxon>
        <taxon>Alphaproteobacteria</taxon>
        <taxon>Hyphomicrobiales</taxon>
        <taxon>Stappiaceae</taxon>
        <taxon>Breoghania</taxon>
    </lineage>
</organism>
<accession>A0A2T5VBE2</accession>
<dbReference type="InterPro" id="IPR034756">
    <property type="entry name" value="T2SSM_b"/>
</dbReference>
<dbReference type="OrthoDB" id="8238923at2"/>
<protein>
    <submittedName>
        <fullName evidence="1">Type II secretion system (T2SS) protein M subtype b</fullName>
    </submittedName>
</protein>
<reference evidence="1 2" key="1">
    <citation type="submission" date="2018-04" db="EMBL/GenBank/DDBJ databases">
        <title>Genomic Encyclopedia of Archaeal and Bacterial Type Strains, Phase II (KMG-II): from individual species to whole genera.</title>
        <authorList>
            <person name="Goeker M."/>
        </authorList>
    </citation>
    <scope>NUCLEOTIDE SEQUENCE [LARGE SCALE GENOMIC DNA]</scope>
    <source>
        <strain evidence="1 2">DSM 23382</strain>
    </source>
</reference>
<proteinExistence type="predicted"/>
<dbReference type="RefSeq" id="WP_107989870.1">
    <property type="nucleotide sequence ID" value="NZ_QAYG01000003.1"/>
</dbReference>